<accession>A0A430JGF9</accession>
<sequence>MTTVRGVTELNEGPLYFAYRRLNVNNQHKETFHSHRGTELLFIHQGRGTMIVNNISYEIKPGMLCIFQPYQLHHLQLDYSDQMTFERSVAIFEPTLFEAYFEQWPALHAFFKHICTNALPAPCLYGLDDEHEIVSLFRSLSVKLSASSEAERFEEISLFLVFVFRSMKALWQNQQVEDQPYRTRQNHHVEQILNWIEQHYRQPFHLEDMANDLHLSSFHLSHLFTEAVGISITEYIATRRIHQAVLLLTSTDKPVAQIAEDIGITNCSYFCKFFKSRKGATPHQYRKRWTK</sequence>
<dbReference type="InterPro" id="IPR018062">
    <property type="entry name" value="HTH_AraC-typ_CS"/>
</dbReference>
<comment type="caution">
    <text evidence="5">The sequence shown here is derived from an EMBL/GenBank/DDBJ whole genome shotgun (WGS) entry which is preliminary data.</text>
</comment>
<dbReference type="InterPro" id="IPR020449">
    <property type="entry name" value="Tscrpt_reg_AraC-type_HTH"/>
</dbReference>
<keyword evidence="6" id="KW-1185">Reference proteome</keyword>
<dbReference type="GO" id="GO:0043565">
    <property type="term" value="F:sequence-specific DNA binding"/>
    <property type="evidence" value="ECO:0007669"/>
    <property type="project" value="InterPro"/>
</dbReference>
<dbReference type="Gene3D" id="2.60.120.10">
    <property type="entry name" value="Jelly Rolls"/>
    <property type="match status" value="1"/>
</dbReference>
<organism evidence="5 6">
    <name type="scientific">Paenibacillus whitsoniae</name>
    <dbReference type="NCBI Taxonomy" id="2496558"/>
    <lineage>
        <taxon>Bacteria</taxon>
        <taxon>Bacillati</taxon>
        <taxon>Bacillota</taxon>
        <taxon>Bacilli</taxon>
        <taxon>Bacillales</taxon>
        <taxon>Paenibacillaceae</taxon>
        <taxon>Paenibacillus</taxon>
    </lineage>
</organism>
<dbReference type="SUPFAM" id="SSF46689">
    <property type="entry name" value="Homeodomain-like"/>
    <property type="match status" value="2"/>
</dbReference>
<proteinExistence type="predicted"/>
<keyword evidence="2" id="KW-0238">DNA-binding</keyword>
<dbReference type="PROSITE" id="PS01124">
    <property type="entry name" value="HTH_ARAC_FAMILY_2"/>
    <property type="match status" value="1"/>
</dbReference>
<evidence type="ECO:0000313" key="6">
    <source>
        <dbReference type="Proteomes" id="UP000276128"/>
    </source>
</evidence>
<dbReference type="Proteomes" id="UP000276128">
    <property type="component" value="Unassembled WGS sequence"/>
</dbReference>
<reference evidence="5 6" key="1">
    <citation type="submission" date="2018-12" db="EMBL/GenBank/DDBJ databases">
        <title>Bacillus ochoae sp. nov., Paenibacillus whitsoniae sp. nov., Paenibacillus spiritus sp. nov. Isolated from the Mars Exploration Rover during spacecraft assembly.</title>
        <authorList>
            <person name="Seuylemezian A."/>
            <person name="Vaishampayan P."/>
        </authorList>
    </citation>
    <scope>NUCLEOTIDE SEQUENCE [LARGE SCALE GENOMIC DNA]</scope>
    <source>
        <strain evidence="5 6">MER 54</strain>
    </source>
</reference>
<evidence type="ECO:0000256" key="1">
    <source>
        <dbReference type="ARBA" id="ARBA00023015"/>
    </source>
</evidence>
<dbReference type="SUPFAM" id="SSF51215">
    <property type="entry name" value="Regulatory protein AraC"/>
    <property type="match status" value="1"/>
</dbReference>
<dbReference type="PRINTS" id="PR00032">
    <property type="entry name" value="HTHARAC"/>
</dbReference>
<dbReference type="SMART" id="SM00342">
    <property type="entry name" value="HTH_ARAC"/>
    <property type="match status" value="1"/>
</dbReference>
<feature type="domain" description="HTH araC/xylS-type" evidence="4">
    <location>
        <begin position="190"/>
        <end position="288"/>
    </location>
</feature>
<evidence type="ECO:0000259" key="4">
    <source>
        <dbReference type="PROSITE" id="PS01124"/>
    </source>
</evidence>
<protein>
    <submittedName>
        <fullName evidence="5">AraC family transcriptional regulator</fullName>
    </submittedName>
</protein>
<dbReference type="RefSeq" id="WP_126140701.1">
    <property type="nucleotide sequence ID" value="NZ_RXHU01000022.1"/>
</dbReference>
<dbReference type="OrthoDB" id="9809338at2"/>
<name>A0A430JGF9_9BACL</name>
<gene>
    <name evidence="5" type="ORF">EJQ19_08105</name>
</gene>
<dbReference type="InterPro" id="IPR014710">
    <property type="entry name" value="RmlC-like_jellyroll"/>
</dbReference>
<dbReference type="InterPro" id="IPR018060">
    <property type="entry name" value="HTH_AraC"/>
</dbReference>
<keyword evidence="1" id="KW-0805">Transcription regulation</keyword>
<evidence type="ECO:0000256" key="3">
    <source>
        <dbReference type="ARBA" id="ARBA00023163"/>
    </source>
</evidence>
<dbReference type="Gene3D" id="1.10.10.60">
    <property type="entry name" value="Homeodomain-like"/>
    <property type="match status" value="2"/>
</dbReference>
<dbReference type="PANTHER" id="PTHR43280">
    <property type="entry name" value="ARAC-FAMILY TRANSCRIPTIONAL REGULATOR"/>
    <property type="match status" value="1"/>
</dbReference>
<dbReference type="InterPro" id="IPR009057">
    <property type="entry name" value="Homeodomain-like_sf"/>
</dbReference>
<dbReference type="InterPro" id="IPR037923">
    <property type="entry name" value="HTH-like"/>
</dbReference>
<dbReference type="AlphaFoldDB" id="A0A430JGF9"/>
<evidence type="ECO:0000313" key="5">
    <source>
        <dbReference type="EMBL" id="RTE10119.1"/>
    </source>
</evidence>
<evidence type="ECO:0000256" key="2">
    <source>
        <dbReference type="ARBA" id="ARBA00023125"/>
    </source>
</evidence>
<dbReference type="EMBL" id="RXHU01000022">
    <property type="protein sequence ID" value="RTE10119.1"/>
    <property type="molecule type" value="Genomic_DNA"/>
</dbReference>
<dbReference type="Pfam" id="PF12833">
    <property type="entry name" value="HTH_18"/>
    <property type="match status" value="1"/>
</dbReference>
<keyword evidence="3" id="KW-0804">Transcription</keyword>
<dbReference type="GO" id="GO:0003700">
    <property type="term" value="F:DNA-binding transcription factor activity"/>
    <property type="evidence" value="ECO:0007669"/>
    <property type="project" value="InterPro"/>
</dbReference>
<dbReference type="InterPro" id="IPR003313">
    <property type="entry name" value="AraC-bd"/>
</dbReference>
<dbReference type="PANTHER" id="PTHR43280:SF34">
    <property type="entry name" value="ARAC-FAMILY TRANSCRIPTIONAL REGULATOR"/>
    <property type="match status" value="1"/>
</dbReference>
<dbReference type="PROSITE" id="PS00041">
    <property type="entry name" value="HTH_ARAC_FAMILY_1"/>
    <property type="match status" value="1"/>
</dbReference>
<dbReference type="Pfam" id="PF02311">
    <property type="entry name" value="AraC_binding"/>
    <property type="match status" value="1"/>
</dbReference>